<evidence type="ECO:0000256" key="2">
    <source>
        <dbReference type="ARBA" id="ARBA00022741"/>
    </source>
</evidence>
<dbReference type="EMBL" id="KQ242615">
    <property type="protein sequence ID" value="KNC77852.1"/>
    <property type="molecule type" value="Genomic_DNA"/>
</dbReference>
<dbReference type="RefSeq" id="XP_014151754.1">
    <property type="nucleotide sequence ID" value="XM_014296279.1"/>
</dbReference>
<evidence type="ECO:0000313" key="5">
    <source>
        <dbReference type="EMBL" id="KNC77852.1"/>
    </source>
</evidence>
<keyword evidence="3 4" id="KW-0418">Kinase</keyword>
<sequence>MTVWAIVGPPGVGKGTFLNTLKAVLKDGLKCVSFGDRCRQLVKVEDPFMMEVVDTMKRTQLGSLQRENLTLQRNLYVTAQLIEREFTGSLPNMVILDNFPRSIPELQFLAEHNIDVRCIMLDIYDHEAVHYVERISRRKRGDNARLRIQEYLLSTRHSMNDMIETERNSIRIEVSADASPE</sequence>
<dbReference type="OrthoDB" id="439792at2759"/>
<keyword evidence="2" id="KW-0547">Nucleotide-binding</keyword>
<dbReference type="PRINTS" id="PR00094">
    <property type="entry name" value="ADENYLTKNASE"/>
</dbReference>
<gene>
    <name evidence="5" type="ORF">SARC_09695</name>
</gene>
<protein>
    <recommendedName>
        <fullName evidence="7">Adenylate kinase</fullName>
    </recommendedName>
</protein>
<dbReference type="GO" id="GO:0006139">
    <property type="term" value="P:nucleobase-containing compound metabolic process"/>
    <property type="evidence" value="ECO:0007669"/>
    <property type="project" value="InterPro"/>
</dbReference>
<comment type="similarity">
    <text evidence="4">Belongs to the adenylate kinase family.</text>
</comment>
<evidence type="ECO:0008006" key="7">
    <source>
        <dbReference type="Google" id="ProtNLM"/>
    </source>
</evidence>
<dbReference type="InterPro" id="IPR000850">
    <property type="entry name" value="Adenylat/UMP-CMP_kin"/>
</dbReference>
<organism evidence="5 6">
    <name type="scientific">Sphaeroforma arctica JP610</name>
    <dbReference type="NCBI Taxonomy" id="667725"/>
    <lineage>
        <taxon>Eukaryota</taxon>
        <taxon>Ichthyosporea</taxon>
        <taxon>Ichthyophonida</taxon>
        <taxon>Sphaeroforma</taxon>
    </lineage>
</organism>
<name>A0A0L0FM47_9EUKA</name>
<evidence type="ECO:0000313" key="6">
    <source>
        <dbReference type="Proteomes" id="UP000054560"/>
    </source>
</evidence>
<dbReference type="GO" id="GO:0019205">
    <property type="term" value="F:nucleobase-containing compound kinase activity"/>
    <property type="evidence" value="ECO:0007669"/>
    <property type="project" value="InterPro"/>
</dbReference>
<proteinExistence type="inferred from homology"/>
<dbReference type="GeneID" id="25910199"/>
<feature type="non-terminal residue" evidence="5">
    <location>
        <position position="181"/>
    </location>
</feature>
<evidence type="ECO:0000256" key="1">
    <source>
        <dbReference type="ARBA" id="ARBA00022679"/>
    </source>
</evidence>
<dbReference type="Pfam" id="PF13207">
    <property type="entry name" value="AAA_17"/>
    <property type="match status" value="1"/>
</dbReference>
<dbReference type="SUPFAM" id="SSF52540">
    <property type="entry name" value="P-loop containing nucleoside triphosphate hydrolases"/>
    <property type="match status" value="1"/>
</dbReference>
<keyword evidence="1 4" id="KW-0808">Transferase</keyword>
<dbReference type="Gene3D" id="3.40.50.300">
    <property type="entry name" value="P-loop containing nucleotide triphosphate hydrolases"/>
    <property type="match status" value="1"/>
</dbReference>
<dbReference type="Proteomes" id="UP000054560">
    <property type="component" value="Unassembled WGS sequence"/>
</dbReference>
<evidence type="ECO:0000256" key="4">
    <source>
        <dbReference type="RuleBase" id="RU003330"/>
    </source>
</evidence>
<evidence type="ECO:0000256" key="3">
    <source>
        <dbReference type="ARBA" id="ARBA00022777"/>
    </source>
</evidence>
<dbReference type="GO" id="GO:0005524">
    <property type="term" value="F:ATP binding"/>
    <property type="evidence" value="ECO:0007669"/>
    <property type="project" value="InterPro"/>
</dbReference>
<keyword evidence="6" id="KW-1185">Reference proteome</keyword>
<accession>A0A0L0FM47</accession>
<dbReference type="InterPro" id="IPR027417">
    <property type="entry name" value="P-loop_NTPase"/>
</dbReference>
<dbReference type="AlphaFoldDB" id="A0A0L0FM47"/>
<reference evidence="5 6" key="1">
    <citation type="submission" date="2011-02" db="EMBL/GenBank/DDBJ databases">
        <title>The Genome Sequence of Sphaeroforma arctica JP610.</title>
        <authorList>
            <consortium name="The Broad Institute Genome Sequencing Platform"/>
            <person name="Russ C."/>
            <person name="Cuomo C."/>
            <person name="Young S.K."/>
            <person name="Zeng Q."/>
            <person name="Gargeya S."/>
            <person name="Alvarado L."/>
            <person name="Berlin A."/>
            <person name="Chapman S.B."/>
            <person name="Chen Z."/>
            <person name="Freedman E."/>
            <person name="Gellesch M."/>
            <person name="Goldberg J."/>
            <person name="Griggs A."/>
            <person name="Gujja S."/>
            <person name="Heilman E."/>
            <person name="Heiman D."/>
            <person name="Howarth C."/>
            <person name="Mehta T."/>
            <person name="Neiman D."/>
            <person name="Pearson M."/>
            <person name="Roberts A."/>
            <person name="Saif S."/>
            <person name="Shea T."/>
            <person name="Shenoy N."/>
            <person name="Sisk P."/>
            <person name="Stolte C."/>
            <person name="Sykes S."/>
            <person name="White J."/>
            <person name="Yandava C."/>
            <person name="Burger G."/>
            <person name="Gray M.W."/>
            <person name="Holland P.W.H."/>
            <person name="King N."/>
            <person name="Lang F.B.F."/>
            <person name="Roger A.J."/>
            <person name="Ruiz-Trillo I."/>
            <person name="Haas B."/>
            <person name="Nusbaum C."/>
            <person name="Birren B."/>
        </authorList>
    </citation>
    <scope>NUCLEOTIDE SEQUENCE [LARGE SCALE GENOMIC DNA]</scope>
    <source>
        <strain evidence="5 6">JP610</strain>
    </source>
</reference>